<dbReference type="InterPro" id="IPR050148">
    <property type="entry name" value="Terpene_synthase-like"/>
</dbReference>
<dbReference type="PANTHER" id="PTHR31225">
    <property type="entry name" value="OS04G0344100 PROTEIN-RELATED"/>
    <property type="match status" value="1"/>
</dbReference>
<dbReference type="GO" id="GO:0016114">
    <property type="term" value="P:terpenoid biosynthetic process"/>
    <property type="evidence" value="ECO:0007669"/>
    <property type="project" value="InterPro"/>
</dbReference>
<feature type="domain" description="Terpene synthase N-terminal" evidence="4">
    <location>
        <begin position="10"/>
        <end position="67"/>
    </location>
</feature>
<dbReference type="SUPFAM" id="SSF48239">
    <property type="entry name" value="Terpenoid cyclases/Protein prenyltransferases"/>
    <property type="match status" value="1"/>
</dbReference>
<keyword evidence="2" id="KW-0460">Magnesium</keyword>
<dbReference type="InterPro" id="IPR036965">
    <property type="entry name" value="Terpene_synth_N_sf"/>
</dbReference>
<gene>
    <name evidence="5" type="ORF">FPE_LOCUS3970</name>
</gene>
<dbReference type="InterPro" id="IPR008949">
    <property type="entry name" value="Isoprenoid_synthase_dom_sf"/>
</dbReference>
<evidence type="ECO:0000256" key="1">
    <source>
        <dbReference type="ARBA" id="ARBA00001946"/>
    </source>
</evidence>
<dbReference type="InterPro" id="IPR008930">
    <property type="entry name" value="Terpenoid_cyclase/PrenylTrfase"/>
</dbReference>
<reference evidence="5" key="1">
    <citation type="submission" date="2023-05" db="EMBL/GenBank/DDBJ databases">
        <authorList>
            <person name="Huff M."/>
        </authorList>
    </citation>
    <scope>NUCLEOTIDE SEQUENCE</scope>
</reference>
<name>A0AAD1YV59_9LAMI</name>
<dbReference type="AlphaFoldDB" id="A0AAD1YV59"/>
<accession>A0AAD1YV59</accession>
<evidence type="ECO:0000313" key="5">
    <source>
        <dbReference type="EMBL" id="CAI9756540.1"/>
    </source>
</evidence>
<keyword evidence="3" id="KW-0456">Lyase</keyword>
<dbReference type="Pfam" id="PF01397">
    <property type="entry name" value="Terpene_synth"/>
    <property type="match status" value="1"/>
</dbReference>
<dbReference type="Gene3D" id="1.50.10.130">
    <property type="entry name" value="Terpene synthase, N-terminal domain"/>
    <property type="match status" value="1"/>
</dbReference>
<organism evidence="5 6">
    <name type="scientific">Fraxinus pennsylvanica</name>
    <dbReference type="NCBI Taxonomy" id="56036"/>
    <lineage>
        <taxon>Eukaryota</taxon>
        <taxon>Viridiplantae</taxon>
        <taxon>Streptophyta</taxon>
        <taxon>Embryophyta</taxon>
        <taxon>Tracheophyta</taxon>
        <taxon>Spermatophyta</taxon>
        <taxon>Magnoliopsida</taxon>
        <taxon>eudicotyledons</taxon>
        <taxon>Gunneridae</taxon>
        <taxon>Pentapetalae</taxon>
        <taxon>asterids</taxon>
        <taxon>lamiids</taxon>
        <taxon>Lamiales</taxon>
        <taxon>Oleaceae</taxon>
        <taxon>Oleeae</taxon>
        <taxon>Fraxinus</taxon>
    </lineage>
</organism>
<protein>
    <recommendedName>
        <fullName evidence="4">Terpene synthase N-terminal domain-containing protein</fullName>
    </recommendedName>
</protein>
<dbReference type="Proteomes" id="UP000834106">
    <property type="component" value="Chromosome 2"/>
</dbReference>
<evidence type="ECO:0000256" key="2">
    <source>
        <dbReference type="ARBA" id="ARBA00022842"/>
    </source>
</evidence>
<evidence type="ECO:0000313" key="6">
    <source>
        <dbReference type="Proteomes" id="UP000834106"/>
    </source>
</evidence>
<dbReference type="PANTHER" id="PTHR31225:SF0">
    <property type="entry name" value="S-(+)-LINALOOL SYNTHASE, CHLOROPLASTIC"/>
    <property type="match status" value="1"/>
</dbReference>
<sequence>MVIGNSLHATDIFNKFKGKDGVFEGKLKQDIRGLMELYEAAQLVTEGEDILDEAAEFSSQIVSNRWKHPYHKSIARFTAKKYIRDFQGINGWGKILKEFAKMDISMAQTVNQQELIQISK</sequence>
<evidence type="ECO:0000256" key="3">
    <source>
        <dbReference type="ARBA" id="ARBA00023239"/>
    </source>
</evidence>
<comment type="cofactor">
    <cofactor evidence="1">
        <name>Mg(2+)</name>
        <dbReference type="ChEBI" id="CHEBI:18420"/>
    </cofactor>
</comment>
<dbReference type="EMBL" id="OU503037">
    <property type="protein sequence ID" value="CAI9756540.1"/>
    <property type="molecule type" value="Genomic_DNA"/>
</dbReference>
<proteinExistence type="predicted"/>
<evidence type="ECO:0000259" key="4">
    <source>
        <dbReference type="Pfam" id="PF01397"/>
    </source>
</evidence>
<dbReference type="GO" id="GO:0010333">
    <property type="term" value="F:terpene synthase activity"/>
    <property type="evidence" value="ECO:0007669"/>
    <property type="project" value="InterPro"/>
</dbReference>
<dbReference type="Gene3D" id="1.10.600.10">
    <property type="entry name" value="Farnesyl Diphosphate Synthase"/>
    <property type="match status" value="1"/>
</dbReference>
<keyword evidence="6" id="KW-1185">Reference proteome</keyword>
<dbReference type="InterPro" id="IPR001906">
    <property type="entry name" value="Terpene_synth_N"/>
</dbReference>